<gene>
    <name evidence="2" type="ORF">SAMN05444380_11134</name>
</gene>
<organism evidence="2 3">
    <name type="scientific">Thermophagus xiamenensis</name>
    <dbReference type="NCBI Taxonomy" id="385682"/>
    <lineage>
        <taxon>Bacteria</taxon>
        <taxon>Pseudomonadati</taxon>
        <taxon>Bacteroidota</taxon>
        <taxon>Bacteroidia</taxon>
        <taxon>Marinilabiliales</taxon>
        <taxon>Marinilabiliaceae</taxon>
        <taxon>Thermophagus</taxon>
    </lineage>
</organism>
<feature type="compositionally biased region" description="Basic and acidic residues" evidence="1">
    <location>
        <begin position="31"/>
        <end position="49"/>
    </location>
</feature>
<feature type="region of interest" description="Disordered" evidence="1">
    <location>
        <begin position="14"/>
        <end position="61"/>
    </location>
</feature>
<feature type="compositionally biased region" description="Basic residues" evidence="1">
    <location>
        <begin position="14"/>
        <end position="30"/>
    </location>
</feature>
<accession>A0A1I2AEI6</accession>
<dbReference type="EMBL" id="FONA01000011">
    <property type="protein sequence ID" value="SFE41968.1"/>
    <property type="molecule type" value="Genomic_DNA"/>
</dbReference>
<dbReference type="Proteomes" id="UP000181976">
    <property type="component" value="Unassembled WGS sequence"/>
</dbReference>
<protein>
    <submittedName>
        <fullName evidence="2">Uncharacterized protein</fullName>
    </submittedName>
</protein>
<evidence type="ECO:0000256" key="1">
    <source>
        <dbReference type="SAM" id="MobiDB-lite"/>
    </source>
</evidence>
<evidence type="ECO:0000313" key="2">
    <source>
        <dbReference type="EMBL" id="SFE41968.1"/>
    </source>
</evidence>
<dbReference type="InParanoid" id="A0A1I2AEI6"/>
<dbReference type="AlphaFoldDB" id="A0A1I2AEI6"/>
<keyword evidence="3" id="KW-1185">Reference proteome</keyword>
<reference evidence="2 3" key="1">
    <citation type="submission" date="2016-10" db="EMBL/GenBank/DDBJ databases">
        <authorList>
            <person name="de Groot N.N."/>
        </authorList>
    </citation>
    <scope>NUCLEOTIDE SEQUENCE [LARGE SCALE GENOMIC DNA]</scope>
    <source>
        <strain evidence="2 3">DSM 19012</strain>
    </source>
</reference>
<name>A0A1I2AEI6_9BACT</name>
<proteinExistence type="predicted"/>
<evidence type="ECO:0000313" key="3">
    <source>
        <dbReference type="Proteomes" id="UP000181976"/>
    </source>
</evidence>
<dbReference type="RefSeq" id="WP_074964335.1">
    <property type="nucleotide sequence ID" value="NZ_FONA01000011.1"/>
</dbReference>
<sequence>MKRAWRLLQQKDMYKKRQKCTGRRQKKALKKKAEVHRQKAEEGIKEKGRSAQAEGRRRHYH</sequence>